<feature type="compositionally biased region" description="Low complexity" evidence="1">
    <location>
        <begin position="100"/>
        <end position="114"/>
    </location>
</feature>
<organism evidence="2 3">
    <name type="scientific">Meleagris gallopavo</name>
    <name type="common">Wild turkey</name>
    <dbReference type="NCBI Taxonomy" id="9103"/>
    <lineage>
        <taxon>Eukaryota</taxon>
        <taxon>Metazoa</taxon>
        <taxon>Chordata</taxon>
        <taxon>Craniata</taxon>
        <taxon>Vertebrata</taxon>
        <taxon>Euteleostomi</taxon>
        <taxon>Archelosauria</taxon>
        <taxon>Archosauria</taxon>
        <taxon>Dinosauria</taxon>
        <taxon>Saurischia</taxon>
        <taxon>Theropoda</taxon>
        <taxon>Coelurosauria</taxon>
        <taxon>Aves</taxon>
        <taxon>Neognathae</taxon>
        <taxon>Galloanserae</taxon>
        <taxon>Galliformes</taxon>
        <taxon>Phasianidae</taxon>
        <taxon>Meleagridinae</taxon>
        <taxon>Meleagris</taxon>
    </lineage>
</organism>
<feature type="compositionally biased region" description="Acidic residues" evidence="1">
    <location>
        <begin position="56"/>
        <end position="68"/>
    </location>
</feature>
<dbReference type="Proteomes" id="UP000001645">
    <property type="component" value="Chromosome 22"/>
</dbReference>
<name>A0A803YMK3_MELGA</name>
<evidence type="ECO:0000313" key="2">
    <source>
        <dbReference type="Ensembl" id="ENSMGAP00000033001.1"/>
    </source>
</evidence>
<proteinExistence type="predicted"/>
<accession>A0A803YMK3</accession>
<dbReference type="InParanoid" id="A0A803YMK3"/>
<dbReference type="AlphaFoldDB" id="A0A803YMK3"/>
<evidence type="ECO:0000313" key="3">
    <source>
        <dbReference type="Proteomes" id="UP000001645"/>
    </source>
</evidence>
<dbReference type="Ensembl" id="ENSMGAT00000035905.1">
    <property type="protein sequence ID" value="ENSMGAP00000033001.1"/>
    <property type="gene ID" value="ENSMGAG00000021217.1"/>
</dbReference>
<feature type="region of interest" description="Disordered" evidence="1">
    <location>
        <begin position="1"/>
        <end position="134"/>
    </location>
</feature>
<feature type="compositionally biased region" description="Polar residues" evidence="1">
    <location>
        <begin position="40"/>
        <end position="51"/>
    </location>
</feature>
<feature type="compositionally biased region" description="Acidic residues" evidence="1">
    <location>
        <begin position="24"/>
        <end position="39"/>
    </location>
</feature>
<reference evidence="2" key="3">
    <citation type="submission" date="2025-09" db="UniProtKB">
        <authorList>
            <consortium name="Ensembl"/>
        </authorList>
    </citation>
    <scope>IDENTIFICATION</scope>
</reference>
<reference evidence="2" key="2">
    <citation type="submission" date="2025-08" db="UniProtKB">
        <authorList>
            <consortium name="Ensembl"/>
        </authorList>
    </citation>
    <scope>IDENTIFICATION</scope>
</reference>
<protein>
    <submittedName>
        <fullName evidence="2">Uncharacterized protein</fullName>
    </submittedName>
</protein>
<sequence length="134" mass="14505">GHREKQEGFSSAFTSLERTHDGVEAEDCPESSELEDDTEGLSTRLSGTLSFSGHEENEEEEEEEDGGGEELQAGDAAQDGGRCWDGVQWGHTTHPRGKDAAQVVGAAQVLQEQLQGREEEHPQPLQLSPLLGAH</sequence>
<evidence type="ECO:0000256" key="1">
    <source>
        <dbReference type="SAM" id="MobiDB-lite"/>
    </source>
</evidence>
<reference evidence="2 3" key="1">
    <citation type="journal article" date="2010" name="PLoS Biol.">
        <title>Multi-platform next-generation sequencing of the domestic turkey (Meleagris gallopavo): genome assembly and analysis.</title>
        <authorList>
            <person name="Dalloul R.A."/>
            <person name="Long J.A."/>
            <person name="Zimin A.V."/>
            <person name="Aslam L."/>
            <person name="Beal K."/>
            <person name="Blomberg L.A."/>
            <person name="Bouffard P."/>
            <person name="Burt D.W."/>
            <person name="Crasta O."/>
            <person name="Crooijmans R.P."/>
            <person name="Cooper K."/>
            <person name="Coulombe R.A."/>
            <person name="De S."/>
            <person name="Delany M.E."/>
            <person name="Dodgson J.B."/>
            <person name="Dong J.J."/>
            <person name="Evans C."/>
            <person name="Frederickson K.M."/>
            <person name="Flicek P."/>
            <person name="Florea L."/>
            <person name="Folkerts O."/>
            <person name="Groenen M.A."/>
            <person name="Harkins T.T."/>
            <person name="Herrero J."/>
            <person name="Hoffmann S."/>
            <person name="Megens H.J."/>
            <person name="Jiang A."/>
            <person name="de Jong P."/>
            <person name="Kaiser P."/>
            <person name="Kim H."/>
            <person name="Kim K.W."/>
            <person name="Kim S."/>
            <person name="Langenberger D."/>
            <person name="Lee M.K."/>
            <person name="Lee T."/>
            <person name="Mane S."/>
            <person name="Marcais G."/>
            <person name="Marz M."/>
            <person name="McElroy A.P."/>
            <person name="Modise T."/>
            <person name="Nefedov M."/>
            <person name="Notredame C."/>
            <person name="Paton I.R."/>
            <person name="Payne W.S."/>
            <person name="Pertea G."/>
            <person name="Prickett D."/>
            <person name="Puiu D."/>
            <person name="Qioa D."/>
            <person name="Raineri E."/>
            <person name="Ruffier M."/>
            <person name="Salzberg S.L."/>
            <person name="Schatz M.C."/>
            <person name="Scheuring C."/>
            <person name="Schmidt C.J."/>
            <person name="Schroeder S."/>
            <person name="Searle S.M."/>
            <person name="Smith E.J."/>
            <person name="Smith J."/>
            <person name="Sonstegard T.S."/>
            <person name="Stadler P.F."/>
            <person name="Tafer H."/>
            <person name="Tu Z.J."/>
            <person name="Van Tassell C.P."/>
            <person name="Vilella A.J."/>
            <person name="Williams K.P."/>
            <person name="Yorke J.A."/>
            <person name="Zhang L."/>
            <person name="Zhang H.B."/>
            <person name="Zhang X."/>
            <person name="Zhang Y."/>
            <person name="Reed K.M."/>
        </authorList>
    </citation>
    <scope>NUCLEOTIDE SEQUENCE [LARGE SCALE GENOMIC DNA]</scope>
</reference>
<keyword evidence="3" id="KW-1185">Reference proteome</keyword>